<feature type="transmembrane region" description="Helical" evidence="7">
    <location>
        <begin position="175"/>
        <end position="198"/>
    </location>
</feature>
<dbReference type="EMBL" id="JBBPDW010000010">
    <property type="protein sequence ID" value="KAK7548732.1"/>
    <property type="molecule type" value="Genomic_DNA"/>
</dbReference>
<feature type="transmembrane region" description="Helical" evidence="7">
    <location>
        <begin position="89"/>
        <end position="110"/>
    </location>
</feature>
<dbReference type="Proteomes" id="UP001365128">
    <property type="component" value="Unassembled WGS sequence"/>
</dbReference>
<dbReference type="InterPro" id="IPR049326">
    <property type="entry name" value="Rhodopsin_dom_fungi"/>
</dbReference>
<comment type="similarity">
    <text evidence="5">Belongs to the SAT4 family.</text>
</comment>
<evidence type="ECO:0000256" key="7">
    <source>
        <dbReference type="SAM" id="Phobius"/>
    </source>
</evidence>
<dbReference type="InterPro" id="IPR052337">
    <property type="entry name" value="SAT4-like"/>
</dbReference>
<comment type="caution">
    <text evidence="9">The sequence shown here is derived from an EMBL/GenBank/DDBJ whole genome shotgun (WGS) entry which is preliminary data.</text>
</comment>
<evidence type="ECO:0000256" key="2">
    <source>
        <dbReference type="ARBA" id="ARBA00022692"/>
    </source>
</evidence>
<evidence type="ECO:0000313" key="9">
    <source>
        <dbReference type="EMBL" id="KAK7548732.1"/>
    </source>
</evidence>
<evidence type="ECO:0000256" key="3">
    <source>
        <dbReference type="ARBA" id="ARBA00022989"/>
    </source>
</evidence>
<evidence type="ECO:0000313" key="10">
    <source>
        <dbReference type="Proteomes" id="UP001365128"/>
    </source>
</evidence>
<evidence type="ECO:0000256" key="6">
    <source>
        <dbReference type="SAM" id="MobiDB-lite"/>
    </source>
</evidence>
<gene>
    <name evidence="9" type="ORF">IWX46DRAFT_38864</name>
</gene>
<keyword evidence="10" id="KW-1185">Reference proteome</keyword>
<dbReference type="Pfam" id="PF20684">
    <property type="entry name" value="Fung_rhodopsin"/>
    <property type="match status" value="1"/>
</dbReference>
<proteinExistence type="inferred from homology"/>
<sequence length="381" mass="42136">MIYEDHAGNVTAMVVTLTIVGFVLFILRLVVRLKHAAWGIDDTCMVIGAFPYAVLCAVSLGGSFNGIGIHKWRFEDPDLAKYQSLGLKWFFLFEVFYCGAIIPIKLSIAWQLIRIAAGRKHYVYCQYVVMGLFTVMNVIALFFIIFHCWPVSYVWNTDPNVKGSCRPSTELADVYYATTAVNIATDWICAFLPIPLLWNVKLNRNAKVSVAGILGLGFFASLSACIRLKYTVNLNNSTDYLYSVADIVTWGYGENGLGFIVGNVSTLRPLFRKLLHLGGSDNDSKGGAMSNSYGFPQGGRRTYKEFDYELEGQPSGASSNADKFAAVATQTQIRGGGRSESVSSDSESQKKILSGNQHQSMNQGIMVSHQVNISHTEERVF</sequence>
<organism evidence="9 10">
    <name type="scientific">Phyllosticta citricarpa</name>
    <dbReference type="NCBI Taxonomy" id="55181"/>
    <lineage>
        <taxon>Eukaryota</taxon>
        <taxon>Fungi</taxon>
        <taxon>Dikarya</taxon>
        <taxon>Ascomycota</taxon>
        <taxon>Pezizomycotina</taxon>
        <taxon>Dothideomycetes</taxon>
        <taxon>Dothideomycetes incertae sedis</taxon>
        <taxon>Botryosphaeriales</taxon>
        <taxon>Phyllostictaceae</taxon>
        <taxon>Phyllosticta</taxon>
    </lineage>
</organism>
<feature type="transmembrane region" description="Helical" evidence="7">
    <location>
        <begin position="122"/>
        <end position="155"/>
    </location>
</feature>
<keyword evidence="4 7" id="KW-0472">Membrane</keyword>
<feature type="compositionally biased region" description="Polar residues" evidence="6">
    <location>
        <begin position="354"/>
        <end position="363"/>
    </location>
</feature>
<feature type="transmembrane region" description="Helical" evidence="7">
    <location>
        <begin position="210"/>
        <end position="230"/>
    </location>
</feature>
<feature type="transmembrane region" description="Helical" evidence="7">
    <location>
        <begin position="12"/>
        <end position="31"/>
    </location>
</feature>
<dbReference type="PANTHER" id="PTHR33048">
    <property type="entry name" value="PTH11-LIKE INTEGRAL MEMBRANE PROTEIN (AFU_ORTHOLOGUE AFUA_5G11245)"/>
    <property type="match status" value="1"/>
</dbReference>
<feature type="transmembrane region" description="Helical" evidence="7">
    <location>
        <begin position="43"/>
        <end position="69"/>
    </location>
</feature>
<keyword evidence="2 7" id="KW-0812">Transmembrane</keyword>
<keyword evidence="3 7" id="KW-1133">Transmembrane helix</keyword>
<feature type="domain" description="Rhodopsin" evidence="8">
    <location>
        <begin position="27"/>
        <end position="273"/>
    </location>
</feature>
<comment type="subcellular location">
    <subcellularLocation>
        <location evidence="1">Membrane</location>
        <topology evidence="1">Multi-pass membrane protein</topology>
    </subcellularLocation>
</comment>
<evidence type="ECO:0000256" key="4">
    <source>
        <dbReference type="ARBA" id="ARBA00023136"/>
    </source>
</evidence>
<feature type="region of interest" description="Disordered" evidence="6">
    <location>
        <begin position="332"/>
        <end position="363"/>
    </location>
</feature>
<evidence type="ECO:0000259" key="8">
    <source>
        <dbReference type="Pfam" id="PF20684"/>
    </source>
</evidence>
<reference evidence="9 10" key="1">
    <citation type="submission" date="2024-04" db="EMBL/GenBank/DDBJ databases">
        <title>Phyllosticta paracitricarpa is synonymous to the EU quarantine fungus P. citricarpa based on phylogenomic analyses.</title>
        <authorList>
            <consortium name="Lawrence Berkeley National Laboratory"/>
            <person name="Van Ingen-Buijs V.A."/>
            <person name="Van Westerhoven A.C."/>
            <person name="Haridas S."/>
            <person name="Skiadas P."/>
            <person name="Martin F."/>
            <person name="Groenewald J.Z."/>
            <person name="Crous P.W."/>
            <person name="Seidl M.F."/>
        </authorList>
    </citation>
    <scope>NUCLEOTIDE SEQUENCE [LARGE SCALE GENOMIC DNA]</scope>
    <source>
        <strain evidence="9 10">CBS 122670</strain>
    </source>
</reference>
<protein>
    <recommendedName>
        <fullName evidence="8">Rhodopsin domain-containing protein</fullName>
    </recommendedName>
</protein>
<accession>A0ABR1MGG4</accession>
<dbReference type="PANTHER" id="PTHR33048:SF31">
    <property type="entry name" value="INTEGRAL MEMBRANE PROTEIN"/>
    <property type="match status" value="1"/>
</dbReference>
<evidence type="ECO:0000256" key="5">
    <source>
        <dbReference type="ARBA" id="ARBA00038359"/>
    </source>
</evidence>
<name>A0ABR1MGG4_9PEZI</name>
<evidence type="ECO:0000256" key="1">
    <source>
        <dbReference type="ARBA" id="ARBA00004141"/>
    </source>
</evidence>